<dbReference type="Pfam" id="PF19287">
    <property type="entry name" value="DUF5910"/>
    <property type="match status" value="1"/>
</dbReference>
<gene>
    <name evidence="2" type="ORF">MBM_02762</name>
</gene>
<accession>K1WPF9</accession>
<keyword evidence="1" id="KW-0732">Signal</keyword>
<evidence type="ECO:0000256" key="1">
    <source>
        <dbReference type="SAM" id="SignalP"/>
    </source>
</evidence>
<reference evidence="2 3" key="1">
    <citation type="journal article" date="2012" name="BMC Genomics">
        <title>Sequencing the genome of Marssonina brunnea reveals fungus-poplar co-evolution.</title>
        <authorList>
            <person name="Zhu S."/>
            <person name="Cao Y.-Z."/>
            <person name="Jiang C."/>
            <person name="Tan B.-Y."/>
            <person name="Wang Z."/>
            <person name="Feng S."/>
            <person name="Zhang L."/>
            <person name="Su X.-H."/>
            <person name="Brejova B."/>
            <person name="Vinar T."/>
            <person name="Xu M."/>
            <person name="Wang M.-X."/>
            <person name="Zhang S.-G."/>
            <person name="Huang M.-R."/>
            <person name="Wu R."/>
            <person name="Zhou Y."/>
        </authorList>
    </citation>
    <scope>NUCLEOTIDE SEQUENCE [LARGE SCALE GENOMIC DNA]</scope>
    <source>
        <strain evidence="2 3">MB_m1</strain>
    </source>
</reference>
<feature type="chain" id="PRO_5003853056" evidence="1">
    <location>
        <begin position="25"/>
        <end position="237"/>
    </location>
</feature>
<dbReference type="Proteomes" id="UP000006753">
    <property type="component" value="Unassembled WGS sequence"/>
</dbReference>
<keyword evidence="3" id="KW-1185">Reference proteome</keyword>
<sequence>MPRRPNSIRAVLLAFIYLFSKAQGVRGAREIIGWLTVAPAHAELINHDNIPYSQRYVDESHKLGRGFYITQEPPVEGHPWKPRWYCVAYANSESIARAPKIHIPRYYRKRNHSNGEVENIQLWDAGEESIVEYIGHFTEDHPERVLRVSRTSNFEPNVLHMAIPSDVVNNNNVLSLWSECFRTIEELEEEHGSETINWEDKWEIVGDRGSPSEMSPVSSIGDMMDIAEDMDTLSLSE</sequence>
<evidence type="ECO:0000313" key="3">
    <source>
        <dbReference type="Proteomes" id="UP000006753"/>
    </source>
</evidence>
<dbReference type="HOGENOM" id="CLU_091777_0_0_1"/>
<dbReference type="InParanoid" id="K1WPF9"/>
<protein>
    <submittedName>
        <fullName evidence="2">Uncharacterized protein</fullName>
    </submittedName>
</protein>
<name>K1WPF9_MARBU</name>
<dbReference type="EMBL" id="JH921431">
    <property type="protein sequence ID" value="EKD19525.1"/>
    <property type="molecule type" value="Genomic_DNA"/>
</dbReference>
<proteinExistence type="predicted"/>
<dbReference type="KEGG" id="mbe:MBM_02762"/>
<feature type="signal peptide" evidence="1">
    <location>
        <begin position="1"/>
        <end position="24"/>
    </location>
</feature>
<dbReference type="InterPro" id="IPR045564">
    <property type="entry name" value="DUF5910"/>
</dbReference>
<evidence type="ECO:0000313" key="2">
    <source>
        <dbReference type="EMBL" id="EKD19525.1"/>
    </source>
</evidence>
<organism evidence="2 3">
    <name type="scientific">Marssonina brunnea f. sp. multigermtubi (strain MB_m1)</name>
    <name type="common">Marssonina leaf spot fungus</name>
    <dbReference type="NCBI Taxonomy" id="1072389"/>
    <lineage>
        <taxon>Eukaryota</taxon>
        <taxon>Fungi</taxon>
        <taxon>Dikarya</taxon>
        <taxon>Ascomycota</taxon>
        <taxon>Pezizomycotina</taxon>
        <taxon>Leotiomycetes</taxon>
        <taxon>Helotiales</taxon>
        <taxon>Drepanopezizaceae</taxon>
        <taxon>Drepanopeziza</taxon>
    </lineage>
</organism>
<dbReference type="AlphaFoldDB" id="K1WPF9"/>
<dbReference type="OrthoDB" id="4540223at2759"/>